<dbReference type="SUPFAM" id="SSF57850">
    <property type="entry name" value="RING/U-box"/>
    <property type="match status" value="1"/>
</dbReference>
<sequence length="490" mass="55252">MLRQIDLLIGEPCPELLCGICQDVLDEPIQVHCPEDHLFCSKCIQKHIETENTCPLCFTAIDKTSFQLSKFAQRQISRLRIQCPNHINGCPWQGLRGDNHIEHCEYVLCPCPNIENGCTEKNLLKINMKQHIDECPYQQMTCPNNMPLCQPFLRKDLGKHENECQSYTCPYAHEGCPFIGTLNQAKAHCEGYCGRLHKTVDDLTEEVKRLNKIIQDISFGLSVNMPSTPENCGNQKDNGPTVIKKEDQDTSMNEMALFHEMFNSDLFEPLDLNNDESQGTSNNTNNSLQMSSSQTTSATTMQQTEQEQTSTEMMDISSLDFLNSLSVDNLNLNSNIFDAPSPQPLEFIPPTTVPKRTSNGKKIRYSKNVRLAHSALRMARERTANVNNPTNDAILNNLNIAKQKNNQLTFKHVTDVNKFINNDEAKSTKKEKKKPTNIKSAESPKPDSPLSPSQNGSKRRPMFILASSYLSNYNTSNNNNSTTNNNNQEA</sequence>
<dbReference type="PANTHER" id="PTHR10131:SF94">
    <property type="entry name" value="TNF RECEPTOR-ASSOCIATED FACTOR 4"/>
    <property type="match status" value="1"/>
</dbReference>
<keyword evidence="2 4" id="KW-0863">Zinc-finger</keyword>
<feature type="compositionally biased region" description="Low complexity" evidence="5">
    <location>
        <begin position="280"/>
        <end position="312"/>
    </location>
</feature>
<accession>A0A367JJZ8</accession>
<evidence type="ECO:0000313" key="9">
    <source>
        <dbReference type="Proteomes" id="UP000252139"/>
    </source>
</evidence>
<dbReference type="AlphaFoldDB" id="A0A367JJZ8"/>
<feature type="compositionally biased region" description="Low complexity" evidence="5">
    <location>
        <begin position="467"/>
        <end position="490"/>
    </location>
</feature>
<name>A0A367JJZ8_RHIAZ</name>
<feature type="zinc finger region" description="TRAF-type" evidence="4">
    <location>
        <begin position="100"/>
        <end position="149"/>
    </location>
</feature>
<dbReference type="Pfam" id="PF13923">
    <property type="entry name" value="zf-C3HC4_2"/>
    <property type="match status" value="1"/>
</dbReference>
<dbReference type="SUPFAM" id="SSF49599">
    <property type="entry name" value="TRAF domain-like"/>
    <property type="match status" value="1"/>
</dbReference>
<dbReference type="PANTHER" id="PTHR10131">
    <property type="entry name" value="TNF RECEPTOR ASSOCIATED FACTOR"/>
    <property type="match status" value="1"/>
</dbReference>
<protein>
    <submittedName>
        <fullName evidence="8">Uncharacterized protein</fullName>
    </submittedName>
</protein>
<evidence type="ECO:0000256" key="3">
    <source>
        <dbReference type="ARBA" id="ARBA00022833"/>
    </source>
</evidence>
<keyword evidence="9" id="KW-1185">Reference proteome</keyword>
<dbReference type="Proteomes" id="UP000252139">
    <property type="component" value="Unassembled WGS sequence"/>
</dbReference>
<feature type="domain" description="RING-type" evidence="6">
    <location>
        <begin position="18"/>
        <end position="57"/>
    </location>
</feature>
<feature type="compositionally biased region" description="Polar residues" evidence="5">
    <location>
        <begin position="225"/>
        <end position="238"/>
    </location>
</feature>
<organism evidence="8 9">
    <name type="scientific">Rhizopus azygosporus</name>
    <name type="common">Rhizopus microsporus var. azygosporus</name>
    <dbReference type="NCBI Taxonomy" id="86630"/>
    <lineage>
        <taxon>Eukaryota</taxon>
        <taxon>Fungi</taxon>
        <taxon>Fungi incertae sedis</taxon>
        <taxon>Mucoromycota</taxon>
        <taxon>Mucoromycotina</taxon>
        <taxon>Mucoromycetes</taxon>
        <taxon>Mucorales</taxon>
        <taxon>Mucorineae</taxon>
        <taxon>Rhizopodaceae</taxon>
        <taxon>Rhizopus</taxon>
    </lineage>
</organism>
<evidence type="ECO:0000259" key="6">
    <source>
        <dbReference type="PROSITE" id="PS50089"/>
    </source>
</evidence>
<proteinExistence type="predicted"/>
<dbReference type="PROSITE" id="PS50089">
    <property type="entry name" value="ZF_RING_2"/>
    <property type="match status" value="1"/>
</dbReference>
<evidence type="ECO:0000256" key="1">
    <source>
        <dbReference type="ARBA" id="ARBA00022723"/>
    </source>
</evidence>
<feature type="region of interest" description="Disordered" evidence="5">
    <location>
        <begin position="269"/>
        <end position="312"/>
    </location>
</feature>
<dbReference type="STRING" id="86630.A0A367JJZ8"/>
<dbReference type="PROSITE" id="PS50145">
    <property type="entry name" value="ZF_TRAF"/>
    <property type="match status" value="1"/>
</dbReference>
<keyword evidence="1 4" id="KW-0479">Metal-binding</keyword>
<feature type="domain" description="TRAF-type" evidence="7">
    <location>
        <begin position="100"/>
        <end position="149"/>
    </location>
</feature>
<evidence type="ECO:0000313" key="8">
    <source>
        <dbReference type="EMBL" id="RCH90258.1"/>
    </source>
</evidence>
<evidence type="ECO:0000256" key="2">
    <source>
        <dbReference type="ARBA" id="ARBA00022771"/>
    </source>
</evidence>
<dbReference type="EMBL" id="PJQL01001151">
    <property type="protein sequence ID" value="RCH90258.1"/>
    <property type="molecule type" value="Genomic_DNA"/>
</dbReference>
<dbReference type="InterPro" id="IPR013083">
    <property type="entry name" value="Znf_RING/FYVE/PHD"/>
</dbReference>
<reference evidence="8 9" key="1">
    <citation type="journal article" date="2018" name="G3 (Bethesda)">
        <title>Phylogenetic and Phylogenomic Definition of Rhizopus Species.</title>
        <authorList>
            <person name="Gryganskyi A.P."/>
            <person name="Golan J."/>
            <person name="Dolatabadi S."/>
            <person name="Mondo S."/>
            <person name="Robb S."/>
            <person name="Idnurm A."/>
            <person name="Muszewska A."/>
            <person name="Steczkiewicz K."/>
            <person name="Masonjones S."/>
            <person name="Liao H.L."/>
            <person name="Gajdeczka M.T."/>
            <person name="Anike F."/>
            <person name="Vuek A."/>
            <person name="Anishchenko I.M."/>
            <person name="Voigt K."/>
            <person name="de Hoog G.S."/>
            <person name="Smith M.E."/>
            <person name="Heitman J."/>
            <person name="Vilgalys R."/>
            <person name="Stajich J.E."/>
        </authorList>
    </citation>
    <scope>NUCLEOTIDE SEQUENCE [LARGE SCALE GENOMIC DNA]</scope>
    <source>
        <strain evidence="8 9">CBS 357.93</strain>
    </source>
</reference>
<dbReference type="OrthoDB" id="9049620at2759"/>
<evidence type="ECO:0000256" key="5">
    <source>
        <dbReference type="SAM" id="MobiDB-lite"/>
    </source>
</evidence>
<feature type="region of interest" description="Disordered" evidence="5">
    <location>
        <begin position="225"/>
        <end position="247"/>
    </location>
</feature>
<gene>
    <name evidence="8" type="ORF">CU097_011324</name>
</gene>
<comment type="caution">
    <text evidence="8">The sequence shown here is derived from an EMBL/GenBank/DDBJ whole genome shotgun (WGS) entry which is preliminary data.</text>
</comment>
<feature type="region of interest" description="Disordered" evidence="5">
    <location>
        <begin position="424"/>
        <end position="490"/>
    </location>
</feature>
<keyword evidence="3 4" id="KW-0862">Zinc</keyword>
<evidence type="ECO:0000256" key="4">
    <source>
        <dbReference type="PROSITE-ProRule" id="PRU00207"/>
    </source>
</evidence>
<dbReference type="GO" id="GO:0008270">
    <property type="term" value="F:zinc ion binding"/>
    <property type="evidence" value="ECO:0007669"/>
    <property type="project" value="UniProtKB-KW"/>
</dbReference>
<dbReference type="InterPro" id="IPR001841">
    <property type="entry name" value="Znf_RING"/>
</dbReference>
<evidence type="ECO:0000259" key="7">
    <source>
        <dbReference type="PROSITE" id="PS50145"/>
    </source>
</evidence>
<dbReference type="Gene3D" id="3.30.40.10">
    <property type="entry name" value="Zinc/RING finger domain, C3HC4 (zinc finger)"/>
    <property type="match status" value="2"/>
</dbReference>
<dbReference type="InterPro" id="IPR001293">
    <property type="entry name" value="Znf_TRAF"/>
</dbReference>